<dbReference type="EMBL" id="CAMPGE010003653">
    <property type="protein sequence ID" value="CAI2362494.1"/>
    <property type="molecule type" value="Genomic_DNA"/>
</dbReference>
<evidence type="ECO:0000313" key="2">
    <source>
        <dbReference type="Proteomes" id="UP001295684"/>
    </source>
</evidence>
<dbReference type="AlphaFoldDB" id="A0AAD1UBR9"/>
<comment type="caution">
    <text evidence="1">The sequence shown here is derived from an EMBL/GenBank/DDBJ whole genome shotgun (WGS) entry which is preliminary data.</text>
</comment>
<keyword evidence="2" id="KW-1185">Reference proteome</keyword>
<evidence type="ECO:0000313" key="1">
    <source>
        <dbReference type="EMBL" id="CAI2362494.1"/>
    </source>
</evidence>
<protein>
    <submittedName>
        <fullName evidence="1">Uncharacterized protein</fullName>
    </submittedName>
</protein>
<sequence length="579" mass="67260">MEPLLPQNPLLLSKLSIVLNILPYYSTFNKWKSLLTHLCTHTRKLWSSNTSAFRMYALNCFSKILTYCREEFDQEFYDYLKGQEQRCRVRIDLRSADSYELFQDLLIEMEDREVRVDLQCVNVYVERVQLGRIKWVMKSLKKLDIDVGVVKQANLLDFKSERELVEHFGTSIDYIGNIYVLNAFKVKECHTLIVPSLIHFQKVDLILERIHTLEITETQLQGIKTSKIVGFIESSFPKNVRTTAKELKIMLQKGFKSFDMYLAKLHQAFPSLSILSFHNKSPSEYILSNRMKEYTGLWYNLSFGDKKETQSYFVLNDCQVLVKSEDSKDFQKVECERLEIRVVEGISSLCSFENLLIIKYYDFLEITHCQIQTLEEEEQDIITSLIERDKIQIYGTPIIINMKDISLYGGSISNLNYLNLNNTAISKLKLSLKHPIVGDDSFEIIESIPDKIEMIDENAVGPNRLQNDIKIDLEINLKNLHKKHEAVLVALLQKNIDVISMECHKLHPVVGPQLSGLFENLHSLEVLTICLEQCPKITFIYITKHGKRLDMKISVERSLEGKVTLDMQDMNVEDYLSFD</sequence>
<gene>
    <name evidence="1" type="ORF">ECRASSUSDP1_LOCUS3818</name>
</gene>
<organism evidence="1 2">
    <name type="scientific">Euplotes crassus</name>
    <dbReference type="NCBI Taxonomy" id="5936"/>
    <lineage>
        <taxon>Eukaryota</taxon>
        <taxon>Sar</taxon>
        <taxon>Alveolata</taxon>
        <taxon>Ciliophora</taxon>
        <taxon>Intramacronucleata</taxon>
        <taxon>Spirotrichea</taxon>
        <taxon>Hypotrichia</taxon>
        <taxon>Euplotida</taxon>
        <taxon>Euplotidae</taxon>
        <taxon>Moneuplotes</taxon>
    </lineage>
</organism>
<accession>A0AAD1UBR9</accession>
<name>A0AAD1UBR9_EUPCR</name>
<proteinExistence type="predicted"/>
<reference evidence="1" key="1">
    <citation type="submission" date="2023-07" db="EMBL/GenBank/DDBJ databases">
        <authorList>
            <consortium name="AG Swart"/>
            <person name="Singh M."/>
            <person name="Singh A."/>
            <person name="Seah K."/>
            <person name="Emmerich C."/>
        </authorList>
    </citation>
    <scope>NUCLEOTIDE SEQUENCE</scope>
    <source>
        <strain evidence="1">DP1</strain>
    </source>
</reference>
<dbReference type="Proteomes" id="UP001295684">
    <property type="component" value="Unassembled WGS sequence"/>
</dbReference>